<dbReference type="InterPro" id="IPR017850">
    <property type="entry name" value="Alkaline_phosphatase_core_sf"/>
</dbReference>
<organism evidence="7 10">
    <name type="scientific">Myxococcus fulvus</name>
    <dbReference type="NCBI Taxonomy" id="33"/>
    <lineage>
        <taxon>Bacteria</taxon>
        <taxon>Pseudomonadati</taxon>
        <taxon>Myxococcota</taxon>
        <taxon>Myxococcia</taxon>
        <taxon>Myxococcales</taxon>
        <taxon>Cystobacterineae</taxon>
        <taxon>Myxococcaceae</taxon>
        <taxon>Myxococcus</taxon>
    </lineage>
</organism>
<dbReference type="SUPFAM" id="SSF53649">
    <property type="entry name" value="Alkaline phosphatase-like"/>
    <property type="match status" value="1"/>
</dbReference>
<dbReference type="OrthoDB" id="9771966at2"/>
<dbReference type="EMBL" id="FOIB01000005">
    <property type="protein sequence ID" value="SEU15564.1"/>
    <property type="molecule type" value="Genomic_DNA"/>
</dbReference>
<dbReference type="STRING" id="1334629.MFUL124B02_27090"/>
<protein>
    <submittedName>
        <fullName evidence="7">Alkaline phosphatase family protein</fullName>
    </submittedName>
    <submittedName>
        <fullName evidence="8">Predicted pyrophosphatase or phosphodiesterase, AlkP superfamily</fullName>
    </submittedName>
</protein>
<feature type="chain" id="PRO_5022916245" evidence="6">
    <location>
        <begin position="19"/>
        <end position="538"/>
    </location>
</feature>
<reference evidence="7 10" key="2">
    <citation type="submission" date="2019-07" db="EMBL/GenBank/DDBJ databases">
        <title>Whole genome shotgun sequence of Myxococcus fulvus NBRC 100333.</title>
        <authorList>
            <person name="Hosoyama A."/>
            <person name="Uohara A."/>
            <person name="Ohji S."/>
            <person name="Ichikawa N."/>
        </authorList>
    </citation>
    <scope>NUCLEOTIDE SEQUENCE [LARGE SCALE GENOMIC DNA]</scope>
    <source>
        <strain evidence="7 10">NBRC 100333</strain>
    </source>
</reference>
<feature type="binding site" evidence="5">
    <location>
        <position position="91"/>
    </location>
    <ligand>
        <name>substrate</name>
    </ligand>
</feature>
<proteinExistence type="predicted"/>
<dbReference type="CDD" id="cd16016">
    <property type="entry name" value="AP-SPAP"/>
    <property type="match status" value="1"/>
</dbReference>
<feature type="binding site" evidence="5">
    <location>
        <begin position="153"/>
        <end position="155"/>
    </location>
    <ligand>
        <name>substrate</name>
    </ligand>
</feature>
<dbReference type="Proteomes" id="UP000183760">
    <property type="component" value="Unassembled WGS sequence"/>
</dbReference>
<dbReference type="AlphaFoldDB" id="A0A511T4M9"/>
<keyword evidence="3 6" id="KW-0732">Signal</keyword>
<dbReference type="PANTHER" id="PTHR10151">
    <property type="entry name" value="ECTONUCLEOTIDE PYROPHOSPHATASE/PHOSPHODIESTERASE"/>
    <property type="match status" value="1"/>
</dbReference>
<evidence type="ECO:0000256" key="6">
    <source>
        <dbReference type="SAM" id="SignalP"/>
    </source>
</evidence>
<keyword evidence="1 4" id="KW-0597">Phosphoprotein</keyword>
<reference evidence="8 9" key="1">
    <citation type="submission" date="2016-10" db="EMBL/GenBank/DDBJ databases">
        <authorList>
            <person name="Varghese N."/>
            <person name="Submissions S."/>
        </authorList>
    </citation>
    <scope>NUCLEOTIDE SEQUENCE [LARGE SCALE GENOMIC DNA]</scope>
    <source>
        <strain evidence="8 9">DSM 16525</strain>
    </source>
</reference>
<keyword evidence="2" id="KW-0479">Metal-binding</keyword>
<evidence type="ECO:0000256" key="1">
    <source>
        <dbReference type="ARBA" id="ARBA00022553"/>
    </source>
</evidence>
<sequence length="538" mass="57983">MIRALVLTLVLASLPAAARPPRLTLLITVDALGSDVLLRNRPRLQGGLGQLLDSGAYFPYARYGYAKCRTAPGHTTLATGANPWRHGIVDNRWWDRASGKLVYAFVDPAHPVLEAASKPGQDASPVNLMAETLADRLRMATQQRGKAVSLSLKSRAAIAMAGRLGQAWWFDEGSGKFVTGTWYAKEFPQWLQQLNARKIPDRYFGKTWELSRPRAEYVGEDDLPHEADSYGLGRVFPHPLTGGLKEPGTDFYKAFGVSPDSHEFLVEAAKAAIAGEGLGKDAVPDLLSVSFSGTDNVFHEYGPYSWEMQDTVLRLDKALGELISAAERAAGGRANLSIALVADHGGAAAPEEWAAAGLPAQRMHPKAISEGITAMVKERFGPDVTVAMEELDVYLGGPALTSGKVDGAQVRRAVVDWLMKQPIVVAAVTREELFSAPDPAGHLATLRKGYYPGRSGDVLYMLAPFQVVYYDAQGSTHGSPYSYDSQVPVVFAGKGVKPGTYMTEMDPVDVAPTLAALMEMGMPASTEGKPRAEILTGK</sequence>
<accession>A0A511T4M9</accession>
<dbReference type="GO" id="GO:0046872">
    <property type="term" value="F:metal ion binding"/>
    <property type="evidence" value="ECO:0007669"/>
    <property type="project" value="UniProtKB-KW"/>
</dbReference>
<dbReference type="InterPro" id="IPR002591">
    <property type="entry name" value="Phosphodiest/P_Trfase"/>
</dbReference>
<keyword evidence="9" id="KW-1185">Reference proteome</keyword>
<dbReference type="Proteomes" id="UP000321514">
    <property type="component" value="Unassembled WGS sequence"/>
</dbReference>
<evidence type="ECO:0000313" key="7">
    <source>
        <dbReference type="EMBL" id="GEN09119.1"/>
    </source>
</evidence>
<dbReference type="Gene3D" id="3.40.720.10">
    <property type="entry name" value="Alkaline Phosphatase, subunit A"/>
    <property type="match status" value="1"/>
</dbReference>
<dbReference type="Gene3D" id="3.30.1360.150">
    <property type="match status" value="1"/>
</dbReference>
<dbReference type="InterPro" id="IPR026263">
    <property type="entry name" value="Alkaline_phosphatase_prok"/>
</dbReference>
<dbReference type="EMBL" id="BJXR01000031">
    <property type="protein sequence ID" value="GEN09119.1"/>
    <property type="molecule type" value="Genomic_DNA"/>
</dbReference>
<evidence type="ECO:0000313" key="9">
    <source>
        <dbReference type="Proteomes" id="UP000183760"/>
    </source>
</evidence>
<dbReference type="RefSeq" id="WP_074955187.1">
    <property type="nucleotide sequence ID" value="NZ_BJXR01000031.1"/>
</dbReference>
<comment type="caution">
    <text evidence="7">The sequence shown here is derived from an EMBL/GenBank/DDBJ whole genome shotgun (WGS) entry which is preliminary data.</text>
</comment>
<gene>
    <name evidence="7" type="primary">pafA</name>
    <name evidence="7" type="ORF">MFU01_41560</name>
    <name evidence="8" type="ORF">SAMN05443572_105377</name>
</gene>
<dbReference type="GO" id="GO:0004035">
    <property type="term" value="F:alkaline phosphatase activity"/>
    <property type="evidence" value="ECO:0007669"/>
    <property type="project" value="InterPro"/>
</dbReference>
<name>A0A511T4M9_MYXFU</name>
<dbReference type="Pfam" id="PF01663">
    <property type="entry name" value="Phosphodiest"/>
    <property type="match status" value="1"/>
</dbReference>
<evidence type="ECO:0000313" key="10">
    <source>
        <dbReference type="Proteomes" id="UP000321514"/>
    </source>
</evidence>
<dbReference type="PANTHER" id="PTHR10151:SF120">
    <property type="entry name" value="BIS(5'-ADENOSYL)-TRIPHOSPHATASE"/>
    <property type="match status" value="1"/>
</dbReference>
<evidence type="ECO:0000256" key="3">
    <source>
        <dbReference type="ARBA" id="ARBA00022729"/>
    </source>
</evidence>
<evidence type="ECO:0000313" key="8">
    <source>
        <dbReference type="EMBL" id="SEU15564.1"/>
    </source>
</evidence>
<evidence type="ECO:0000256" key="4">
    <source>
        <dbReference type="PIRSR" id="PIRSR031924-50"/>
    </source>
</evidence>
<evidence type="ECO:0000256" key="5">
    <source>
        <dbReference type="PIRSR" id="PIRSR031924-51"/>
    </source>
</evidence>
<feature type="signal peptide" evidence="6">
    <location>
        <begin position="1"/>
        <end position="18"/>
    </location>
</feature>
<evidence type="ECO:0000256" key="2">
    <source>
        <dbReference type="ARBA" id="ARBA00022723"/>
    </source>
</evidence>
<feature type="active site" description="Phosphothreonine intermediate" evidence="4">
    <location>
        <position position="70"/>
    </location>
</feature>
<dbReference type="PIRSF" id="PIRSF031924">
    <property type="entry name" value="Pi-irrepressible_AP"/>
    <property type="match status" value="1"/>
</dbReference>